<feature type="region of interest" description="Disordered" evidence="1">
    <location>
        <begin position="1"/>
        <end position="28"/>
    </location>
</feature>
<feature type="compositionally biased region" description="Basic and acidic residues" evidence="1">
    <location>
        <begin position="1"/>
        <end position="11"/>
    </location>
</feature>
<accession>A0ABM8W6Y0</accession>
<comment type="caution">
    <text evidence="2">The sequence shown here is derived from an EMBL/GenBank/DDBJ whole genome shotgun (WGS) entry which is preliminary data.</text>
</comment>
<proteinExistence type="predicted"/>
<protein>
    <submittedName>
        <fullName evidence="2">13504_t:CDS:1</fullName>
    </submittedName>
</protein>
<reference evidence="2 3" key="1">
    <citation type="submission" date="2021-06" db="EMBL/GenBank/DDBJ databases">
        <authorList>
            <person name="Kallberg Y."/>
            <person name="Tangrot J."/>
            <person name="Rosling A."/>
        </authorList>
    </citation>
    <scope>NUCLEOTIDE SEQUENCE [LARGE SCALE GENOMIC DNA]</scope>
    <source>
        <strain evidence="2 3">120-4 pot B 10/14</strain>
    </source>
</reference>
<organism evidence="2 3">
    <name type="scientific">Gigaspora margarita</name>
    <dbReference type="NCBI Taxonomy" id="4874"/>
    <lineage>
        <taxon>Eukaryota</taxon>
        <taxon>Fungi</taxon>
        <taxon>Fungi incertae sedis</taxon>
        <taxon>Mucoromycota</taxon>
        <taxon>Glomeromycotina</taxon>
        <taxon>Glomeromycetes</taxon>
        <taxon>Diversisporales</taxon>
        <taxon>Gigasporaceae</taxon>
        <taxon>Gigaspora</taxon>
    </lineage>
</organism>
<evidence type="ECO:0000313" key="3">
    <source>
        <dbReference type="Proteomes" id="UP000789901"/>
    </source>
</evidence>
<evidence type="ECO:0000313" key="2">
    <source>
        <dbReference type="EMBL" id="CAG8541580.1"/>
    </source>
</evidence>
<sequence length="201" mass="23791">MSDYEESRDSSDDLVTENQNKKIDRKSNKDYVETQLNAYISKLKSTKQYEDVEPISIDGTEWSTYIRSRKEFSEKLKSDAEFAYVGALFSHVYKVMEVANTKKNVLHTDKLHKSWIKTNLEDSIVETSNTQTNRVKQAYDHIHYLISKFDDQKIPMTKWNPLLKKVGITFRFLYDSNSLRKKKKVTLYDEFITQFINECKR</sequence>
<dbReference type="Proteomes" id="UP000789901">
    <property type="component" value="Unassembled WGS sequence"/>
</dbReference>
<gene>
    <name evidence="2" type="ORF">GMARGA_LOCUS4109</name>
</gene>
<name>A0ABM8W6Y0_GIGMA</name>
<feature type="compositionally biased region" description="Basic and acidic residues" evidence="1">
    <location>
        <begin position="19"/>
        <end position="28"/>
    </location>
</feature>
<evidence type="ECO:0000256" key="1">
    <source>
        <dbReference type="SAM" id="MobiDB-lite"/>
    </source>
</evidence>
<dbReference type="EMBL" id="CAJVQB010001579">
    <property type="protein sequence ID" value="CAG8541580.1"/>
    <property type="molecule type" value="Genomic_DNA"/>
</dbReference>
<keyword evidence="3" id="KW-1185">Reference proteome</keyword>